<accession>S9UR42</accession>
<evidence type="ECO:0000313" key="2">
    <source>
        <dbReference type="EMBL" id="EPY33397.1"/>
    </source>
</evidence>
<feature type="coiled-coil region" evidence="1">
    <location>
        <begin position="27"/>
        <end position="158"/>
    </location>
</feature>
<reference evidence="2 3" key="1">
    <citation type="journal article" date="2013" name="PLoS ONE">
        <title>Predicting the Proteins of Angomonas deanei, Strigomonas culicis and Their Respective Endosymbionts Reveals New Aspects of the Trypanosomatidae Family.</title>
        <authorList>
            <person name="Motta M.C."/>
            <person name="Martins A.C."/>
            <person name="de Souza S.S."/>
            <person name="Catta-Preta C.M."/>
            <person name="Silva R."/>
            <person name="Klein C.C."/>
            <person name="de Almeida L.G."/>
            <person name="de Lima Cunha O."/>
            <person name="Ciapina L.P."/>
            <person name="Brocchi M."/>
            <person name="Colabardini A.C."/>
            <person name="de Araujo Lima B."/>
            <person name="Machado C.R."/>
            <person name="de Almeida Soares C.M."/>
            <person name="Probst C.M."/>
            <person name="de Menezes C.B."/>
            <person name="Thompson C.E."/>
            <person name="Bartholomeu D.C."/>
            <person name="Gradia D.F."/>
            <person name="Pavoni D.P."/>
            <person name="Grisard E.C."/>
            <person name="Fantinatti-Garboggini F."/>
            <person name="Marchini F.K."/>
            <person name="Rodrigues-Luiz G.F."/>
            <person name="Wagner G."/>
            <person name="Goldman G.H."/>
            <person name="Fietto J.L."/>
            <person name="Elias M.C."/>
            <person name="Goldman M.H."/>
            <person name="Sagot M.F."/>
            <person name="Pereira M."/>
            <person name="Stoco P.H."/>
            <person name="de Mendonca-Neto R.P."/>
            <person name="Teixeira S.M."/>
            <person name="Maciel T.E."/>
            <person name="de Oliveira Mendes T.A."/>
            <person name="Urmenyi T.P."/>
            <person name="de Souza W."/>
            <person name="Schenkman S."/>
            <person name="de Vasconcelos A.T."/>
        </authorList>
    </citation>
    <scope>NUCLEOTIDE SEQUENCE [LARGE SCALE GENOMIC DNA]</scope>
</reference>
<protein>
    <submittedName>
        <fullName evidence="2">Uncharacterized protein</fullName>
    </submittedName>
</protein>
<dbReference type="AlphaFoldDB" id="S9UR42"/>
<evidence type="ECO:0000256" key="1">
    <source>
        <dbReference type="SAM" id="Coils"/>
    </source>
</evidence>
<comment type="caution">
    <text evidence="2">The sequence shown here is derived from an EMBL/GenBank/DDBJ whole genome shotgun (WGS) entry which is preliminary data.</text>
</comment>
<keyword evidence="1" id="KW-0175">Coiled coil</keyword>
<dbReference type="Proteomes" id="UP000015354">
    <property type="component" value="Unassembled WGS sequence"/>
</dbReference>
<sequence>MEQRIEEYPFREMWRLYEQRGAPPDGLDAALAQVKELEAALELRTRDMERLRGTTAQRISELEQQLEETRVDLEERAADRERELLMELSREQTTRRQSDGRVKDYDEQVRRLTENLKKEKMRFEKTAQRQNELIAAIMQENKKEKEAKEREYNEALDVKDYIIESLKEQLRSLAENGALPGSSVTQDQSEEFGKLMGRMEEIALVLQRTQESDAEARMEITRLNDLLRQSEDARHAESITYENDMLALRQQLAAYQNTKLAEDHAKRAEENRATRRGTPNVAAEVKENETIVRQYETALENIVGTLQDRLHVLREEFQSYLVVTQESMA</sequence>
<dbReference type="OrthoDB" id="263354at2759"/>
<feature type="non-terminal residue" evidence="2">
    <location>
        <position position="329"/>
    </location>
</feature>
<evidence type="ECO:0000313" key="3">
    <source>
        <dbReference type="Proteomes" id="UP000015354"/>
    </source>
</evidence>
<proteinExistence type="predicted"/>
<name>S9UR42_9TRYP</name>
<keyword evidence="3" id="KW-1185">Reference proteome</keyword>
<gene>
    <name evidence="2" type="ORF">STCU_02239</name>
</gene>
<organism evidence="2 3">
    <name type="scientific">Strigomonas culicis</name>
    <dbReference type="NCBI Taxonomy" id="28005"/>
    <lineage>
        <taxon>Eukaryota</taxon>
        <taxon>Discoba</taxon>
        <taxon>Euglenozoa</taxon>
        <taxon>Kinetoplastea</taxon>
        <taxon>Metakinetoplastina</taxon>
        <taxon>Trypanosomatida</taxon>
        <taxon>Trypanosomatidae</taxon>
        <taxon>Strigomonadinae</taxon>
        <taxon>Strigomonas</taxon>
    </lineage>
</organism>
<dbReference type="EMBL" id="ATMH01002239">
    <property type="protein sequence ID" value="EPY33397.1"/>
    <property type="molecule type" value="Genomic_DNA"/>
</dbReference>